<dbReference type="EMBL" id="GL883020">
    <property type="protein sequence ID" value="EGG18150.1"/>
    <property type="molecule type" value="Genomic_DNA"/>
</dbReference>
<dbReference type="GeneID" id="14870068"/>
<dbReference type="Proteomes" id="UP000007797">
    <property type="component" value="Unassembled WGS sequence"/>
</dbReference>
<proteinExistence type="predicted"/>
<accession>F4Q2D0</accession>
<feature type="transmembrane region" description="Helical" evidence="1">
    <location>
        <begin position="100"/>
        <end position="119"/>
    </location>
</feature>
<reference evidence="3" key="1">
    <citation type="journal article" date="2011" name="Genome Res.">
        <title>Phylogeny-wide analysis of social amoeba genomes highlights ancient origins for complex intercellular communication.</title>
        <authorList>
            <person name="Heidel A.J."/>
            <person name="Lawal H.M."/>
            <person name="Felder M."/>
            <person name="Schilde C."/>
            <person name="Helps N.R."/>
            <person name="Tunggal B."/>
            <person name="Rivero F."/>
            <person name="John U."/>
            <person name="Schleicher M."/>
            <person name="Eichinger L."/>
            <person name="Platzer M."/>
            <person name="Noegel A.A."/>
            <person name="Schaap P."/>
            <person name="Gloeckner G."/>
        </authorList>
    </citation>
    <scope>NUCLEOTIDE SEQUENCE [LARGE SCALE GENOMIC DNA]</scope>
    <source>
        <strain evidence="3">SH3</strain>
    </source>
</reference>
<evidence type="ECO:0000313" key="3">
    <source>
        <dbReference type="Proteomes" id="UP000007797"/>
    </source>
</evidence>
<dbReference type="KEGG" id="dfa:DFA_06817"/>
<keyword evidence="1" id="KW-0812">Transmembrane</keyword>
<evidence type="ECO:0000313" key="2">
    <source>
        <dbReference type="EMBL" id="EGG18150.1"/>
    </source>
</evidence>
<keyword evidence="1" id="KW-0472">Membrane</keyword>
<dbReference type="AlphaFoldDB" id="F4Q2D0"/>
<sequence>MPTKTFIIEQDGITIVYKQGIMDEYPSITVNGELVNYDEAEMKKGRWNFYAADNTYKISYSKSIWHFVCNQRLYRNGIDVESRETFEDDYSSRFCKMWGLIYLYFFVIPLIIHLFFLVISSNRRVVTIPASNPLPQGIPYQINFNVQGEGCSPPEYEVQDV</sequence>
<organism evidence="2 3">
    <name type="scientific">Cavenderia fasciculata</name>
    <name type="common">Slime mold</name>
    <name type="synonym">Dictyostelium fasciculatum</name>
    <dbReference type="NCBI Taxonomy" id="261658"/>
    <lineage>
        <taxon>Eukaryota</taxon>
        <taxon>Amoebozoa</taxon>
        <taxon>Evosea</taxon>
        <taxon>Eumycetozoa</taxon>
        <taxon>Dictyostelia</taxon>
        <taxon>Acytosteliales</taxon>
        <taxon>Cavenderiaceae</taxon>
        <taxon>Cavenderia</taxon>
    </lineage>
</organism>
<dbReference type="RefSeq" id="XP_004366191.1">
    <property type="nucleotide sequence ID" value="XM_004366134.1"/>
</dbReference>
<keyword evidence="1" id="KW-1133">Transmembrane helix</keyword>
<name>F4Q2D0_CACFS</name>
<keyword evidence="3" id="KW-1185">Reference proteome</keyword>
<gene>
    <name evidence="2" type="ORF">DFA_06817</name>
</gene>
<evidence type="ECO:0000256" key="1">
    <source>
        <dbReference type="SAM" id="Phobius"/>
    </source>
</evidence>
<protein>
    <submittedName>
        <fullName evidence="2">Uncharacterized protein</fullName>
    </submittedName>
</protein>